<organism evidence="1">
    <name type="scientific">Salmonella newport</name>
    <dbReference type="NCBI Taxonomy" id="108619"/>
    <lineage>
        <taxon>Bacteria</taxon>
        <taxon>Pseudomonadati</taxon>
        <taxon>Pseudomonadota</taxon>
        <taxon>Gammaproteobacteria</taxon>
        <taxon>Enterobacterales</taxon>
        <taxon>Enterobacteriaceae</taxon>
        <taxon>Salmonella</taxon>
    </lineage>
</organism>
<reference evidence="1" key="1">
    <citation type="submission" date="2018-07" db="EMBL/GenBank/DDBJ databases">
        <authorList>
            <consortium name="GenomeTrakr network: Whole genome sequencing for foodborne pathogen traceback"/>
        </authorList>
    </citation>
    <scope>NUCLEOTIDE SEQUENCE</scope>
    <source>
        <strain evidence="1">CFSAN022622</strain>
    </source>
</reference>
<accession>A0A8E7JLN2</accession>
<evidence type="ECO:0000313" key="1">
    <source>
        <dbReference type="EMBL" id="QVX82472.1"/>
    </source>
</evidence>
<gene>
    <name evidence="1" type="ORF">AA317_04670</name>
</gene>
<dbReference type="EMBL" id="CP075033">
    <property type="protein sequence ID" value="QVX82472.1"/>
    <property type="molecule type" value="Genomic_DNA"/>
</dbReference>
<name>A0A8E7JLN2_SALNE</name>
<proteinExistence type="predicted"/>
<protein>
    <submittedName>
        <fullName evidence="1">Uncharacterized protein</fullName>
    </submittedName>
</protein>
<sequence>MINTVYLSLKKVFNNEVLVDCFFEKELSYLDCKHIAALSALVFVEDKINANKLKTYSDIVARLSLDDFAFALVCLYEMYEDNDIAFPIQRKKEVMLSILQALVDNNNSGFDEYRRRATHAISGAYRFDRNLVKGNGRIWPLYGVWYKDSILAL</sequence>
<dbReference type="AlphaFoldDB" id="A0A8E7JLN2"/>
<reference evidence="1" key="2">
    <citation type="submission" date="2021-05" db="EMBL/GenBank/DDBJ databases">
        <title>Whole genome PacBio Sequel sequence of Salmonella enterica subsp. enterica.</title>
        <authorList>
            <person name="Hoffmann M."/>
            <person name="Balkey M."/>
            <person name="Luo Y."/>
        </authorList>
    </citation>
    <scope>NUCLEOTIDE SEQUENCE</scope>
    <source>
        <strain evidence="1">CFSAN022622</strain>
    </source>
</reference>